<reference evidence="1 2" key="1">
    <citation type="journal article" date="2015" name="Stand. Genomic Sci.">
        <title>Genomic Encyclopedia of Bacterial and Archaeal Type Strains, Phase III: the genomes of soil and plant-associated and newly described type strains.</title>
        <authorList>
            <person name="Whitman W.B."/>
            <person name="Woyke T."/>
            <person name="Klenk H.P."/>
            <person name="Zhou Y."/>
            <person name="Lilburn T.G."/>
            <person name="Beck B.J."/>
            <person name="De Vos P."/>
            <person name="Vandamme P."/>
            <person name="Eisen J.A."/>
            <person name="Garrity G."/>
            <person name="Hugenholtz P."/>
            <person name="Kyrpides N.C."/>
        </authorList>
    </citation>
    <scope>NUCLEOTIDE SEQUENCE [LARGE SCALE GENOMIC DNA]</scope>
    <source>
        <strain evidence="1 2">CGMCC 1.6847</strain>
    </source>
</reference>
<proteinExistence type="predicted"/>
<dbReference type="RefSeq" id="WP_144894323.1">
    <property type="nucleotide sequence ID" value="NZ_VLKO01000021.1"/>
</dbReference>
<protein>
    <recommendedName>
        <fullName evidence="3">DUF4138 domain-containing protein</fullName>
    </recommendedName>
</protein>
<dbReference type="Proteomes" id="UP000317519">
    <property type="component" value="Unassembled WGS sequence"/>
</dbReference>
<gene>
    <name evidence="1" type="ORF">IQ05_03213</name>
</gene>
<dbReference type="EMBL" id="VLKO01000021">
    <property type="protein sequence ID" value="TWH98880.1"/>
    <property type="molecule type" value="Genomic_DNA"/>
</dbReference>
<name>A0ABY3FJE9_9FLAO</name>
<accession>A0ABY3FJE9</accession>
<comment type="caution">
    <text evidence="1">The sequence shown here is derived from an EMBL/GenBank/DDBJ whole genome shotgun (WGS) entry which is preliminary data.</text>
</comment>
<evidence type="ECO:0000313" key="1">
    <source>
        <dbReference type="EMBL" id="TWH98880.1"/>
    </source>
</evidence>
<sequence length="318" mass="37474">MKYIIALISIFTFFNSFSQTQEQIYQFKYEMSKEFKKQPNYKIIYKKYNPDDIYINTKSDKEILQNSADAFAEKATITIEKKDDNQVDIILNSQFPPYFKEELFGLVKLNSVKSNLFNSKMDKVELSKSSSNNFGGKFKNDSNTELEYQTIQNQTITRKNKETNLKGSLFYEISFLTDYSILKLDKSKIGSIIELNNLKYELVEIRMNKVVLKKLYDTNYENNIKLLIFDKKNELIVFDENSKNSLISTEECEKSYFEFISQNENYTLEEFKKQNKFENVISEKGLYLVLAGVSNIENVFILYEPIYGVKKEFEVKMK</sequence>
<evidence type="ECO:0008006" key="3">
    <source>
        <dbReference type="Google" id="ProtNLM"/>
    </source>
</evidence>
<evidence type="ECO:0000313" key="2">
    <source>
        <dbReference type="Proteomes" id="UP000317519"/>
    </source>
</evidence>
<keyword evidence="2" id="KW-1185">Reference proteome</keyword>
<organism evidence="1 2">
    <name type="scientific">Flavobacterium tiangeerense</name>
    <dbReference type="NCBI Taxonomy" id="459471"/>
    <lineage>
        <taxon>Bacteria</taxon>
        <taxon>Pseudomonadati</taxon>
        <taxon>Bacteroidota</taxon>
        <taxon>Flavobacteriia</taxon>
        <taxon>Flavobacteriales</taxon>
        <taxon>Flavobacteriaceae</taxon>
        <taxon>Flavobacterium</taxon>
    </lineage>
</organism>